<keyword evidence="1" id="KW-0812">Transmembrane</keyword>
<organism evidence="2 3">
    <name type="scientific">Caryophanon tenue</name>
    <dbReference type="NCBI Taxonomy" id="33978"/>
    <lineage>
        <taxon>Bacteria</taxon>
        <taxon>Bacillati</taxon>
        <taxon>Bacillota</taxon>
        <taxon>Bacilli</taxon>
        <taxon>Bacillales</taxon>
        <taxon>Caryophanaceae</taxon>
        <taxon>Caryophanon</taxon>
    </lineage>
</organism>
<dbReference type="RefSeq" id="WP_066544917.1">
    <property type="nucleotide sequence ID" value="NZ_MASJ01000014.1"/>
</dbReference>
<accession>A0A1C0YE14</accession>
<dbReference type="EMBL" id="MASJ01000014">
    <property type="protein sequence ID" value="OCS85391.1"/>
    <property type="molecule type" value="Genomic_DNA"/>
</dbReference>
<proteinExistence type="predicted"/>
<dbReference type="OrthoDB" id="2972540at2"/>
<reference evidence="2 3" key="1">
    <citation type="submission" date="2016-07" db="EMBL/GenBank/DDBJ databases">
        <title>Caryophanon tenue genome sequencing.</title>
        <authorList>
            <person name="Verma A."/>
            <person name="Pal Y."/>
            <person name="Krishnamurthi S."/>
        </authorList>
    </citation>
    <scope>NUCLEOTIDE SEQUENCE [LARGE SCALE GENOMIC DNA]</scope>
    <source>
        <strain evidence="2 3">DSM 14152</strain>
    </source>
</reference>
<dbReference type="Proteomes" id="UP000093199">
    <property type="component" value="Unassembled WGS sequence"/>
</dbReference>
<feature type="transmembrane region" description="Helical" evidence="1">
    <location>
        <begin position="6"/>
        <end position="25"/>
    </location>
</feature>
<comment type="caution">
    <text evidence="2">The sequence shown here is derived from an EMBL/GenBank/DDBJ whole genome shotgun (WGS) entry which is preliminary data.</text>
</comment>
<evidence type="ECO:0000313" key="2">
    <source>
        <dbReference type="EMBL" id="OCS85391.1"/>
    </source>
</evidence>
<name>A0A1C0YE14_9BACL</name>
<dbReference type="STRING" id="33978.A6M13_13200"/>
<feature type="transmembrane region" description="Helical" evidence="1">
    <location>
        <begin position="32"/>
        <end position="50"/>
    </location>
</feature>
<evidence type="ECO:0000313" key="3">
    <source>
        <dbReference type="Proteomes" id="UP000093199"/>
    </source>
</evidence>
<evidence type="ECO:0008006" key="4">
    <source>
        <dbReference type="Google" id="ProtNLM"/>
    </source>
</evidence>
<dbReference type="AlphaFoldDB" id="A0A1C0YE14"/>
<sequence length="137" mass="15988">MDYEMIRLMVFVTLLLLVILTSAFFNRFQRATLAFCLVMTTIVIVYEVTLPQRITATFEELQPQVEAHLQRHYPNEEWQITYDTATTSSSGYAFAVTFLNEKDIIYYYKVEDEAIVQTSISAVSNEIDWSKLLHEEL</sequence>
<keyword evidence="1" id="KW-0472">Membrane</keyword>
<keyword evidence="3" id="KW-1185">Reference proteome</keyword>
<protein>
    <recommendedName>
        <fullName evidence="4">DUF3139 domain-containing protein</fullName>
    </recommendedName>
</protein>
<gene>
    <name evidence="2" type="ORF">A6M13_13200</name>
</gene>
<evidence type="ECO:0000256" key="1">
    <source>
        <dbReference type="SAM" id="Phobius"/>
    </source>
</evidence>
<keyword evidence="1" id="KW-1133">Transmembrane helix</keyword>